<dbReference type="KEGG" id="spu:115918781"/>
<dbReference type="InterPro" id="IPR048732">
    <property type="entry name" value="CFA69"/>
</dbReference>
<dbReference type="GO" id="GO:0097225">
    <property type="term" value="C:sperm midpiece"/>
    <property type="evidence" value="ECO:0000318"/>
    <property type="project" value="GO_Central"/>
</dbReference>
<evidence type="ECO:0000313" key="3">
    <source>
        <dbReference type="EnsemblMetazoa" id="XP_030846236"/>
    </source>
</evidence>
<dbReference type="Proteomes" id="UP000007110">
    <property type="component" value="Unassembled WGS sequence"/>
</dbReference>
<protein>
    <recommendedName>
        <fullName evidence="2">Cilia- and flagella-associated protein 69 ARM repeats domain-containing protein</fullName>
    </recommendedName>
</protein>
<dbReference type="InParanoid" id="A0A7M7T165"/>
<reference evidence="3" key="2">
    <citation type="submission" date="2021-01" db="UniProtKB">
        <authorList>
            <consortium name="EnsemblMetazoa"/>
        </authorList>
    </citation>
    <scope>IDENTIFICATION</scope>
</reference>
<dbReference type="InterPro" id="IPR011989">
    <property type="entry name" value="ARM-like"/>
</dbReference>
<evidence type="ECO:0000313" key="4">
    <source>
        <dbReference type="Proteomes" id="UP000007110"/>
    </source>
</evidence>
<dbReference type="Pfam" id="PF21049">
    <property type="entry name" value="CFA69_ARM_rpt"/>
    <property type="match status" value="1"/>
</dbReference>
<dbReference type="InterPro" id="IPR016024">
    <property type="entry name" value="ARM-type_fold"/>
</dbReference>
<dbReference type="PANTHER" id="PTHR14716:SF0">
    <property type="entry name" value="CILIA- AND FLAGELLA-ASSOCIATED PROTEIN 69"/>
    <property type="match status" value="1"/>
</dbReference>
<name>A0A7M7T165_STRPU</name>
<reference evidence="4" key="1">
    <citation type="submission" date="2015-02" db="EMBL/GenBank/DDBJ databases">
        <title>Genome sequencing for Strongylocentrotus purpuratus.</title>
        <authorList>
            <person name="Murali S."/>
            <person name="Liu Y."/>
            <person name="Vee V."/>
            <person name="English A."/>
            <person name="Wang M."/>
            <person name="Skinner E."/>
            <person name="Han Y."/>
            <person name="Muzny D.M."/>
            <person name="Worley K.C."/>
            <person name="Gibbs R.A."/>
        </authorList>
    </citation>
    <scope>NUCLEOTIDE SEQUENCE</scope>
</reference>
<dbReference type="AlphaFoldDB" id="A0A7M7T165"/>
<dbReference type="GO" id="GO:0097730">
    <property type="term" value="C:non-motile cilium"/>
    <property type="evidence" value="ECO:0000318"/>
    <property type="project" value="GO_Central"/>
</dbReference>
<sequence length="919" mass="103960">MATQLQPKPPVPVVGHVITDEEMGLKKGIKIQQVNFVKVIKLLTDPHSVALYERHNHALQRLIRHYSAGFLLKDLVQVFKILNVCADRSHEQPMYIKPMIEMLKLCSLPFLREKSSDETTYSQIVIESFSQLGYLMRVPSREVRIQLANTLEAIYTNNTKGLLVQDHQPTTRAYNAAMVERSDIAETLVKSLTLLENDLEVKLRLMIILQHFSSFSPINCNSMLSADAASRICSRMNDPDPSGKLLFHSIEILWNLMENGDREEMARQLNSFICVEALKDAFTQQMTNGYSHYDRQLRNDLLVLTTLAVANNPEAPFIETGYAKVLILFATFQEVRSHNALVKYLKLGTSPEDFELKKMLINVLVVLSKEPAVIPLLSEGHVILALLSFIKNNENSSQPQEWSPAQFEETQLHAMSALCTLAPLCIQDYMTCQGNTRLLLLLEWCVGKDDFAGHGNAFHGKGGRGNKRAQMRYCLHLMRSVVSLNDGEVNQDLVDQGAINQLLDILLSATRSSIEDDAIDVEMQCDMLFILSVLCESNIHRKELYGEKGVEVVLRYLRTDAKKLNRGLGHHRLMLAAVDNIWCCVIGAYINEDQFLEGQGVFLLIDLLESSTRNTHNLSLGCLTDLCENPKTVPHLMAWKGKKERTIASLLVDIWRQEETHMGVKRDENGVLIDPAVPLMGSFQEEAGIKPLPANQPSHAITDISENMRAKIYALFCKIGSEDPKGLSTEEQVTLVIIRRFLDFKEGEIWVEITSELEQENLRPVTPDQELLEMLSKSNQEMAETITEEQNELLESQRQQALLEEQELYSEIKENHKQREKSIKKWDDFVARTSNYAILKNSKGRQDVAIDDSRAKQIDNEHSFHDIDLPSLQTTTFQGRTIMVDSTPRDILDGSTLITSHTDAENNLTLSKHASIAVS</sequence>
<proteinExistence type="predicted"/>
<dbReference type="PANTHER" id="PTHR14716">
    <property type="entry name" value="CILIA- AND FLAGELLA-ASSOCIATED PROTEIN 69"/>
    <property type="match status" value="1"/>
</dbReference>
<dbReference type="InterPro" id="IPR048733">
    <property type="entry name" value="CFA69_ARM_dom"/>
</dbReference>
<dbReference type="SUPFAM" id="SSF48371">
    <property type="entry name" value="ARM repeat"/>
    <property type="match status" value="1"/>
</dbReference>
<feature type="domain" description="Cilia- and flagella-associated protein 69 ARM repeats" evidence="2">
    <location>
        <begin position="34"/>
        <end position="753"/>
    </location>
</feature>
<evidence type="ECO:0000259" key="2">
    <source>
        <dbReference type="Pfam" id="PF21049"/>
    </source>
</evidence>
<dbReference type="GO" id="GO:1902093">
    <property type="term" value="P:positive regulation of flagellated sperm motility"/>
    <property type="evidence" value="ECO:0000318"/>
    <property type="project" value="GO_Central"/>
</dbReference>
<feature type="coiled-coil region" evidence="1">
    <location>
        <begin position="772"/>
        <end position="811"/>
    </location>
</feature>
<organism evidence="3 4">
    <name type="scientific">Strongylocentrotus purpuratus</name>
    <name type="common">Purple sea urchin</name>
    <dbReference type="NCBI Taxonomy" id="7668"/>
    <lineage>
        <taxon>Eukaryota</taxon>
        <taxon>Metazoa</taxon>
        <taxon>Echinodermata</taxon>
        <taxon>Eleutherozoa</taxon>
        <taxon>Echinozoa</taxon>
        <taxon>Echinoidea</taxon>
        <taxon>Euechinoidea</taxon>
        <taxon>Echinacea</taxon>
        <taxon>Camarodonta</taxon>
        <taxon>Echinidea</taxon>
        <taxon>Strongylocentrotidae</taxon>
        <taxon>Strongylocentrotus</taxon>
    </lineage>
</organism>
<dbReference type="EnsemblMetazoa" id="XM_030990376">
    <property type="protein sequence ID" value="XP_030846236"/>
    <property type="gene ID" value="LOC115918781"/>
</dbReference>
<dbReference type="RefSeq" id="XP_030846236.1">
    <property type="nucleotide sequence ID" value="XM_030990376.1"/>
</dbReference>
<evidence type="ECO:0000256" key="1">
    <source>
        <dbReference type="SAM" id="Coils"/>
    </source>
</evidence>
<dbReference type="OrthoDB" id="191673at2759"/>
<keyword evidence="1" id="KW-0175">Coiled coil</keyword>
<keyword evidence="4" id="KW-1185">Reference proteome</keyword>
<dbReference type="FunFam" id="1.25.10.10:FF:001553">
    <property type="entry name" value="Uncharacterized protein"/>
    <property type="match status" value="1"/>
</dbReference>
<accession>A0A7M7T165</accession>
<dbReference type="GeneID" id="115918781"/>
<dbReference type="Gene3D" id="1.25.10.10">
    <property type="entry name" value="Leucine-rich Repeat Variant"/>
    <property type="match status" value="2"/>
</dbReference>